<dbReference type="EMBL" id="BAABGM010000010">
    <property type="protein sequence ID" value="GAA4403556.1"/>
    <property type="molecule type" value="Genomic_DNA"/>
</dbReference>
<dbReference type="PANTHER" id="PTHR42953">
    <property type="entry name" value="HIGH-AFFINITY ZINC UPTAKE SYSTEM PROTEIN ZNUA-RELATED"/>
    <property type="match status" value="1"/>
</dbReference>
<keyword evidence="3 4" id="KW-0732">Signal</keyword>
<evidence type="ECO:0000256" key="3">
    <source>
        <dbReference type="ARBA" id="ARBA00022729"/>
    </source>
</evidence>
<proteinExistence type="inferred from homology"/>
<evidence type="ECO:0000256" key="4">
    <source>
        <dbReference type="SAM" id="SignalP"/>
    </source>
</evidence>
<feature type="chain" id="PRO_5045589507" evidence="4">
    <location>
        <begin position="20"/>
        <end position="295"/>
    </location>
</feature>
<dbReference type="InterPro" id="IPR006127">
    <property type="entry name" value="ZnuA-like"/>
</dbReference>
<evidence type="ECO:0000256" key="2">
    <source>
        <dbReference type="ARBA" id="ARBA00022448"/>
    </source>
</evidence>
<comment type="caution">
    <text evidence="5">The sequence shown here is derived from an EMBL/GenBank/DDBJ whole genome shotgun (WGS) entry which is preliminary data.</text>
</comment>
<dbReference type="InterPro" id="IPR050492">
    <property type="entry name" value="Bact_metal-bind_prot9"/>
</dbReference>
<keyword evidence="2" id="KW-0813">Transport</keyword>
<dbReference type="Pfam" id="PF01297">
    <property type="entry name" value="ZnuA"/>
    <property type="match status" value="1"/>
</dbReference>
<dbReference type="RefSeq" id="WP_345204224.1">
    <property type="nucleotide sequence ID" value="NZ_BAABGM010000010.1"/>
</dbReference>
<dbReference type="Proteomes" id="UP001500945">
    <property type="component" value="Unassembled WGS sequence"/>
</dbReference>
<evidence type="ECO:0000256" key="1">
    <source>
        <dbReference type="ARBA" id="ARBA00011028"/>
    </source>
</evidence>
<comment type="similarity">
    <text evidence="1">Belongs to the bacterial solute-binding protein 9 family.</text>
</comment>
<keyword evidence="6" id="KW-1185">Reference proteome</keyword>
<dbReference type="PROSITE" id="PS51257">
    <property type="entry name" value="PROKAR_LIPOPROTEIN"/>
    <property type="match status" value="1"/>
</dbReference>
<dbReference type="PANTHER" id="PTHR42953:SF3">
    <property type="entry name" value="HIGH-AFFINITY ZINC UPTAKE SYSTEM PROTEIN ZNUA"/>
    <property type="match status" value="1"/>
</dbReference>
<organism evidence="5 6">
    <name type="scientific">Fodinibacter luteus</name>
    <dbReference type="NCBI Taxonomy" id="552064"/>
    <lineage>
        <taxon>Bacteria</taxon>
        <taxon>Bacillati</taxon>
        <taxon>Actinomycetota</taxon>
        <taxon>Actinomycetes</taxon>
        <taxon>Micrococcales</taxon>
        <taxon>Intrasporangiaceae</taxon>
        <taxon>Fodinibacter (ex Wang et al. 2009)</taxon>
    </lineage>
</organism>
<feature type="signal peptide" evidence="4">
    <location>
        <begin position="1"/>
        <end position="19"/>
    </location>
</feature>
<evidence type="ECO:0000313" key="6">
    <source>
        <dbReference type="Proteomes" id="UP001500945"/>
    </source>
</evidence>
<accession>A0ABP8KBM9</accession>
<protein>
    <submittedName>
        <fullName evidence="5">Zinc ABC transporter substrate-binding protein</fullName>
    </submittedName>
</protein>
<name>A0ABP8KBM9_9MICO</name>
<reference evidence="6" key="1">
    <citation type="journal article" date="2019" name="Int. J. Syst. Evol. Microbiol.">
        <title>The Global Catalogue of Microorganisms (GCM) 10K type strain sequencing project: providing services to taxonomists for standard genome sequencing and annotation.</title>
        <authorList>
            <consortium name="The Broad Institute Genomics Platform"/>
            <consortium name="The Broad Institute Genome Sequencing Center for Infectious Disease"/>
            <person name="Wu L."/>
            <person name="Ma J."/>
        </authorList>
    </citation>
    <scope>NUCLEOTIDE SEQUENCE [LARGE SCALE GENOMIC DNA]</scope>
    <source>
        <strain evidence="6">JCM 17809</strain>
    </source>
</reference>
<sequence length="295" mass="30152">MKPALALLACALLLGGCGAGDVGAGSDAADGRMPVTAAFYPLAFLSERVGGDLVEVSTLTKPGTEPHDLELTPKAVAGLSQARAVVLLAGFQPAVDEAVASQAGEAAVDVTDAAELTPGPGGTTDPHFWLDPTRMAAVATSLGEAFAERDPDDAAAYRANAAALVTDLTALDEEYRTGLASCESTELVTGHAAFGYLAQRYGLGQEGIAGISPDAEPDAATLRELTEHVREAGVTTVYAETLVPPALAETIARETGAKVAVLDPLEGITDASAGADYLEVMRANLRTLREGQSCS</sequence>
<dbReference type="SUPFAM" id="SSF53807">
    <property type="entry name" value="Helical backbone' metal receptor"/>
    <property type="match status" value="1"/>
</dbReference>
<gene>
    <name evidence="5" type="ORF">GCM10023168_15200</name>
</gene>
<dbReference type="Gene3D" id="3.40.50.1980">
    <property type="entry name" value="Nitrogenase molybdenum iron protein domain"/>
    <property type="match status" value="2"/>
</dbReference>
<evidence type="ECO:0000313" key="5">
    <source>
        <dbReference type="EMBL" id="GAA4403556.1"/>
    </source>
</evidence>